<sequence>MEPQCECCVGVCECVRAPRKGHCRHCTYQYHFNKACMINQTEPSCTFYTNGKPVHYDLAVRIVHLTPDKEDLGNEKAGTDWLTKLYTLYHVPCNFRKKFHFVERSKRSEITQRRLSPPGNVRKACVSSPRVRESDIRTLGQISALSVFCRH</sequence>
<name>A0A833ZLN5_9CHIR</name>
<dbReference type="Proteomes" id="UP000664940">
    <property type="component" value="Unassembled WGS sequence"/>
</dbReference>
<comment type="caution">
    <text evidence="1">The sequence shown here is derived from an EMBL/GenBank/DDBJ whole genome shotgun (WGS) entry which is preliminary data.</text>
</comment>
<dbReference type="AlphaFoldDB" id="A0A833ZLN5"/>
<accession>A0A833ZLN5</accession>
<protein>
    <submittedName>
        <fullName evidence="1">Uncharacterized protein</fullName>
    </submittedName>
</protein>
<evidence type="ECO:0000313" key="1">
    <source>
        <dbReference type="EMBL" id="KAF6095168.1"/>
    </source>
</evidence>
<reference evidence="1 2" key="1">
    <citation type="journal article" date="2020" name="Nature">
        <title>Six reference-quality genomes reveal evolution of bat adaptations.</title>
        <authorList>
            <person name="Jebb D."/>
            <person name="Huang Z."/>
            <person name="Pippel M."/>
            <person name="Hughes G.M."/>
            <person name="Lavrichenko K."/>
            <person name="Devanna P."/>
            <person name="Winkler S."/>
            <person name="Jermiin L.S."/>
            <person name="Skirmuntt E.C."/>
            <person name="Katzourakis A."/>
            <person name="Burkitt-Gray L."/>
            <person name="Ray D.A."/>
            <person name="Sullivan K.A.M."/>
            <person name="Roscito J.G."/>
            <person name="Kirilenko B.M."/>
            <person name="Davalos L.M."/>
            <person name="Corthals A.P."/>
            <person name="Power M.L."/>
            <person name="Jones G."/>
            <person name="Ransome R.D."/>
            <person name="Dechmann D.K.N."/>
            <person name="Locatelli A.G."/>
            <person name="Puechmaille S.J."/>
            <person name="Fedrigo O."/>
            <person name="Jarvis E.D."/>
            <person name="Hiller M."/>
            <person name="Vernes S.C."/>
            <person name="Myers E.W."/>
            <person name="Teeling E.C."/>
        </authorList>
    </citation>
    <scope>NUCLEOTIDE SEQUENCE [LARGE SCALE GENOMIC DNA]</scope>
    <source>
        <strain evidence="1">Bat1K_MPI-CBG_1</strain>
    </source>
</reference>
<dbReference type="EMBL" id="JABVXQ010000008">
    <property type="protein sequence ID" value="KAF6095168.1"/>
    <property type="molecule type" value="Genomic_DNA"/>
</dbReference>
<proteinExistence type="predicted"/>
<organism evidence="1 2">
    <name type="scientific">Phyllostomus discolor</name>
    <name type="common">pale spear-nosed bat</name>
    <dbReference type="NCBI Taxonomy" id="89673"/>
    <lineage>
        <taxon>Eukaryota</taxon>
        <taxon>Metazoa</taxon>
        <taxon>Chordata</taxon>
        <taxon>Craniata</taxon>
        <taxon>Vertebrata</taxon>
        <taxon>Euteleostomi</taxon>
        <taxon>Mammalia</taxon>
        <taxon>Eutheria</taxon>
        <taxon>Laurasiatheria</taxon>
        <taxon>Chiroptera</taxon>
        <taxon>Yangochiroptera</taxon>
        <taxon>Phyllostomidae</taxon>
        <taxon>Phyllostominae</taxon>
        <taxon>Phyllostomus</taxon>
    </lineage>
</organism>
<evidence type="ECO:0000313" key="2">
    <source>
        <dbReference type="Proteomes" id="UP000664940"/>
    </source>
</evidence>
<gene>
    <name evidence="1" type="ORF">HJG60_012135</name>
</gene>